<protein>
    <recommendedName>
        <fullName evidence="2">YtkA-like domain-containing protein</fullName>
    </recommendedName>
</protein>
<accession>A0A0B5AMK5</accession>
<dbReference type="HOGENOM" id="CLU_141469_0_0_9"/>
<proteinExistence type="predicted"/>
<dbReference type="OrthoDB" id="2679563at2"/>
<reference evidence="3 4" key="1">
    <citation type="submission" date="2014-08" db="EMBL/GenBank/DDBJ databases">
        <title>Complete genome of a marine bacteria Jeotgalibacillus malaysiensis.</title>
        <authorList>
            <person name="Yaakop A.S."/>
            <person name="Chan K.-G."/>
            <person name="Goh K.M."/>
        </authorList>
    </citation>
    <scope>NUCLEOTIDE SEQUENCE [LARGE SCALE GENOMIC DNA]</scope>
    <source>
        <strain evidence="3 4">D5</strain>
    </source>
</reference>
<evidence type="ECO:0000259" key="2">
    <source>
        <dbReference type="Pfam" id="PF13115"/>
    </source>
</evidence>
<feature type="domain" description="YtkA-like" evidence="2">
    <location>
        <begin position="31"/>
        <end position="110"/>
    </location>
</feature>
<gene>
    <name evidence="3" type="ORF">JMA_05700</name>
</gene>
<name>A0A0B5AMK5_9BACL</name>
<dbReference type="PROSITE" id="PS51257">
    <property type="entry name" value="PROKAR_LIPOPROTEIN"/>
    <property type="match status" value="1"/>
</dbReference>
<dbReference type="STRING" id="1508404.JMA_05700"/>
<feature type="region of interest" description="Disordered" evidence="1">
    <location>
        <begin position="127"/>
        <end position="174"/>
    </location>
</feature>
<dbReference type="EMBL" id="CP009416">
    <property type="protein sequence ID" value="AJD89887.1"/>
    <property type="molecule type" value="Genomic_DNA"/>
</dbReference>
<dbReference type="CDD" id="cd13120">
    <property type="entry name" value="BF2867_like_N"/>
    <property type="match status" value="1"/>
</dbReference>
<dbReference type="BioCyc" id="JESP1508404:G14D9-9787-MONOMER"/>
<organism evidence="3 4">
    <name type="scientific">Jeotgalibacillus malaysiensis</name>
    <dbReference type="NCBI Taxonomy" id="1508404"/>
    <lineage>
        <taxon>Bacteria</taxon>
        <taxon>Bacillati</taxon>
        <taxon>Bacillota</taxon>
        <taxon>Bacilli</taxon>
        <taxon>Bacillales</taxon>
        <taxon>Caryophanaceae</taxon>
        <taxon>Jeotgalibacillus</taxon>
    </lineage>
</organism>
<dbReference type="KEGG" id="jeo:JMA_05700"/>
<dbReference type="AlphaFoldDB" id="A0A0B5AMK5"/>
<dbReference type="InterPro" id="IPR032693">
    <property type="entry name" value="YtkA-like_dom"/>
</dbReference>
<feature type="compositionally biased region" description="Acidic residues" evidence="1">
    <location>
        <begin position="165"/>
        <end position="174"/>
    </location>
</feature>
<evidence type="ECO:0000313" key="4">
    <source>
        <dbReference type="Proteomes" id="UP000031449"/>
    </source>
</evidence>
<dbReference type="Pfam" id="PF13115">
    <property type="entry name" value="YtkA"/>
    <property type="match status" value="1"/>
</dbReference>
<evidence type="ECO:0000313" key="3">
    <source>
        <dbReference type="EMBL" id="AJD89887.1"/>
    </source>
</evidence>
<sequence length="174" mass="19188">MKKWMIGLAAVMMLAACSQEEEQTSSDELPQMVEVEISVPEDAVPGEETVLQAEVTQGGEVVEDANEVLFEIWDDAAGTESERVEGTHTENGVYEVAYTFEESVYTVQAHTTARDMHVMPKTQFHVGEPTDEQIAAAEENVENQESSHMGGDEEHDEAASHGDSHEDEEEHDGH</sequence>
<keyword evidence="4" id="KW-1185">Reference proteome</keyword>
<evidence type="ECO:0000256" key="1">
    <source>
        <dbReference type="SAM" id="MobiDB-lite"/>
    </source>
</evidence>
<dbReference type="Proteomes" id="UP000031449">
    <property type="component" value="Chromosome"/>
</dbReference>